<organism evidence="2 3">
    <name type="scientific">Trichuris suis</name>
    <name type="common">pig whipworm</name>
    <dbReference type="NCBI Taxonomy" id="68888"/>
    <lineage>
        <taxon>Eukaryota</taxon>
        <taxon>Metazoa</taxon>
        <taxon>Ecdysozoa</taxon>
        <taxon>Nematoda</taxon>
        <taxon>Enoplea</taxon>
        <taxon>Dorylaimia</taxon>
        <taxon>Trichinellida</taxon>
        <taxon>Trichuridae</taxon>
        <taxon>Trichuris</taxon>
    </lineage>
</organism>
<sequence>MQRRFYEELSNARATAAKNSVSLSETTYRKLLSDVLKAKKTAKKEPRDYWLLNRYDVMVIGNKSKLIYPVREGVNAIRFYVPDSELFDVLHEAHLAVGHGGRDRTLKELSPKYKNITRYDIELYLQICEPCQKKQKGAKKGALASPISVHVVR</sequence>
<evidence type="ECO:0000313" key="3">
    <source>
        <dbReference type="Proteomes" id="UP000030764"/>
    </source>
</evidence>
<dbReference type="AlphaFoldDB" id="A0A085LZU5"/>
<evidence type="ECO:0000313" key="2">
    <source>
        <dbReference type="EMBL" id="KFD50491.1"/>
    </source>
</evidence>
<dbReference type="InterPro" id="IPR041588">
    <property type="entry name" value="Integrase_H2C2"/>
</dbReference>
<dbReference type="Proteomes" id="UP000030764">
    <property type="component" value="Unassembled WGS sequence"/>
</dbReference>
<accession>A0A085LZU5</accession>
<feature type="domain" description="Integrase zinc-binding" evidence="1">
    <location>
        <begin position="81"/>
        <end position="135"/>
    </location>
</feature>
<protein>
    <recommendedName>
        <fullName evidence="1">Integrase zinc-binding domain-containing protein</fullName>
    </recommendedName>
</protein>
<proteinExistence type="predicted"/>
<keyword evidence="3" id="KW-1185">Reference proteome</keyword>
<evidence type="ECO:0000259" key="1">
    <source>
        <dbReference type="Pfam" id="PF17921"/>
    </source>
</evidence>
<name>A0A085LZU5_9BILA</name>
<dbReference type="Gene3D" id="1.10.340.70">
    <property type="match status" value="1"/>
</dbReference>
<reference evidence="2 3" key="1">
    <citation type="journal article" date="2014" name="Nat. Genet.">
        <title>Genome and transcriptome of the porcine whipworm Trichuris suis.</title>
        <authorList>
            <person name="Jex A.R."/>
            <person name="Nejsum P."/>
            <person name="Schwarz E.M."/>
            <person name="Hu L."/>
            <person name="Young N.D."/>
            <person name="Hall R.S."/>
            <person name="Korhonen P.K."/>
            <person name="Liao S."/>
            <person name="Thamsborg S."/>
            <person name="Xia J."/>
            <person name="Xu P."/>
            <person name="Wang S."/>
            <person name="Scheerlinck J.P."/>
            <person name="Hofmann A."/>
            <person name="Sternberg P.W."/>
            <person name="Wang J."/>
            <person name="Gasser R.B."/>
        </authorList>
    </citation>
    <scope>NUCLEOTIDE SEQUENCE [LARGE SCALE GENOMIC DNA]</scope>
    <source>
        <strain evidence="2">DCEP-RM93M</strain>
    </source>
</reference>
<gene>
    <name evidence="2" type="ORF">M513_08718</name>
</gene>
<dbReference type="Pfam" id="PF17921">
    <property type="entry name" value="Integrase_H2C2"/>
    <property type="match status" value="1"/>
</dbReference>
<dbReference type="EMBL" id="KL363253">
    <property type="protein sequence ID" value="KFD50491.1"/>
    <property type="molecule type" value="Genomic_DNA"/>
</dbReference>